<gene>
    <name evidence="2" type="ORF">NCGR_LOCUS2771</name>
</gene>
<dbReference type="Proteomes" id="UP000604825">
    <property type="component" value="Unassembled WGS sequence"/>
</dbReference>
<comment type="caution">
    <text evidence="2">The sequence shown here is derived from an EMBL/GenBank/DDBJ whole genome shotgun (WGS) entry which is preliminary data.</text>
</comment>
<evidence type="ECO:0000313" key="2">
    <source>
        <dbReference type="EMBL" id="CAD6204804.1"/>
    </source>
</evidence>
<dbReference type="EMBL" id="CAJGYO010000001">
    <property type="protein sequence ID" value="CAD6204804.1"/>
    <property type="molecule type" value="Genomic_DNA"/>
</dbReference>
<proteinExistence type="predicted"/>
<dbReference type="Pfam" id="PF00750">
    <property type="entry name" value="tRNA-synt_1d"/>
    <property type="match status" value="1"/>
</dbReference>
<dbReference type="AlphaFoldDB" id="A0A811MFM7"/>
<evidence type="ECO:0000259" key="1">
    <source>
        <dbReference type="Pfam" id="PF00750"/>
    </source>
</evidence>
<accession>A0A811MFM7</accession>
<protein>
    <recommendedName>
        <fullName evidence="1">Arginyl-tRNA synthetase catalytic core domain-containing protein</fullName>
    </recommendedName>
</protein>
<evidence type="ECO:0000313" key="3">
    <source>
        <dbReference type="Proteomes" id="UP000604825"/>
    </source>
</evidence>
<feature type="domain" description="Arginyl-tRNA synthetase catalytic core" evidence="1">
    <location>
        <begin position="17"/>
        <end position="57"/>
    </location>
</feature>
<keyword evidence="3" id="KW-1185">Reference proteome</keyword>
<reference evidence="2" key="1">
    <citation type="submission" date="2020-10" db="EMBL/GenBank/DDBJ databases">
        <authorList>
            <person name="Han B."/>
            <person name="Lu T."/>
            <person name="Zhao Q."/>
            <person name="Huang X."/>
            <person name="Zhao Y."/>
        </authorList>
    </citation>
    <scope>NUCLEOTIDE SEQUENCE</scope>
</reference>
<dbReference type="OrthoDB" id="784985at2759"/>
<organism evidence="2 3">
    <name type="scientific">Miscanthus lutarioriparius</name>
    <dbReference type="NCBI Taxonomy" id="422564"/>
    <lineage>
        <taxon>Eukaryota</taxon>
        <taxon>Viridiplantae</taxon>
        <taxon>Streptophyta</taxon>
        <taxon>Embryophyta</taxon>
        <taxon>Tracheophyta</taxon>
        <taxon>Spermatophyta</taxon>
        <taxon>Magnoliopsida</taxon>
        <taxon>Liliopsida</taxon>
        <taxon>Poales</taxon>
        <taxon>Poaceae</taxon>
        <taxon>PACMAD clade</taxon>
        <taxon>Panicoideae</taxon>
        <taxon>Andropogonodae</taxon>
        <taxon>Andropogoneae</taxon>
        <taxon>Saccharinae</taxon>
        <taxon>Miscanthus</taxon>
    </lineage>
</organism>
<dbReference type="InterPro" id="IPR035684">
    <property type="entry name" value="ArgRS_core"/>
</dbReference>
<name>A0A811MFM7_9POAL</name>
<sequence length="87" mass="10039">MAGWLPDPSEKRFPKTRQVGFDLVLGSYGKRFRTRSIEVVRFVELLDEAKSRSTSELLQWVIENDKLDYFGTLSLSFRSGLRDPKGN</sequence>